<dbReference type="PANTHER" id="PTHR40841:SF2">
    <property type="entry name" value="SIDEROPHORE-DEGRADING ESTERASE (EUROFUNG)"/>
    <property type="match status" value="1"/>
</dbReference>
<dbReference type="GO" id="GO:0016788">
    <property type="term" value="F:hydrolase activity, acting on ester bonds"/>
    <property type="evidence" value="ECO:0007669"/>
    <property type="project" value="TreeGrafter"/>
</dbReference>
<dbReference type="Gene3D" id="3.40.50.1820">
    <property type="entry name" value="alpha/beta hydrolase"/>
    <property type="match status" value="1"/>
</dbReference>
<evidence type="ECO:0008006" key="5">
    <source>
        <dbReference type="Google" id="ProtNLM"/>
    </source>
</evidence>
<dbReference type="EMBL" id="JAPDFR010000008">
    <property type="protein sequence ID" value="KAK0383868.1"/>
    <property type="molecule type" value="Genomic_DNA"/>
</dbReference>
<dbReference type="Pfam" id="PF00756">
    <property type="entry name" value="Esterase"/>
    <property type="match status" value="1"/>
</dbReference>
<dbReference type="PANTHER" id="PTHR40841">
    <property type="entry name" value="SIDEROPHORE TRIACETYLFUSARININE C ESTERASE"/>
    <property type="match status" value="1"/>
</dbReference>
<keyword evidence="2" id="KW-0378">Hydrolase</keyword>
<accession>A0AA39L4I3</accession>
<evidence type="ECO:0000313" key="3">
    <source>
        <dbReference type="EMBL" id="KAK0383868.1"/>
    </source>
</evidence>
<comment type="similarity">
    <text evidence="1">Belongs to the esterase D family.</text>
</comment>
<gene>
    <name evidence="3" type="ORF">NLU13_7960</name>
</gene>
<evidence type="ECO:0000256" key="1">
    <source>
        <dbReference type="ARBA" id="ARBA00005622"/>
    </source>
</evidence>
<reference evidence="3" key="1">
    <citation type="submission" date="2022-10" db="EMBL/GenBank/DDBJ databases">
        <title>Determination and structural analysis of whole genome sequence of Sarocladium strictum F4-1.</title>
        <authorList>
            <person name="Hu L."/>
            <person name="Jiang Y."/>
        </authorList>
    </citation>
    <scope>NUCLEOTIDE SEQUENCE</scope>
    <source>
        <strain evidence="3">F4-1</strain>
    </source>
</reference>
<dbReference type="InterPro" id="IPR000801">
    <property type="entry name" value="Esterase-like"/>
</dbReference>
<dbReference type="SUPFAM" id="SSF53474">
    <property type="entry name" value="alpha/beta-Hydrolases"/>
    <property type="match status" value="1"/>
</dbReference>
<organism evidence="3 4">
    <name type="scientific">Sarocladium strictum</name>
    <name type="common">Black bundle disease fungus</name>
    <name type="synonym">Acremonium strictum</name>
    <dbReference type="NCBI Taxonomy" id="5046"/>
    <lineage>
        <taxon>Eukaryota</taxon>
        <taxon>Fungi</taxon>
        <taxon>Dikarya</taxon>
        <taxon>Ascomycota</taxon>
        <taxon>Pezizomycotina</taxon>
        <taxon>Sordariomycetes</taxon>
        <taxon>Hypocreomycetidae</taxon>
        <taxon>Hypocreales</taxon>
        <taxon>Sarocladiaceae</taxon>
        <taxon>Sarocladium</taxon>
    </lineage>
</organism>
<evidence type="ECO:0000256" key="2">
    <source>
        <dbReference type="ARBA" id="ARBA00022801"/>
    </source>
</evidence>
<name>A0AA39L4I3_SARSR</name>
<keyword evidence="4" id="KW-1185">Reference proteome</keyword>
<dbReference type="InterPro" id="IPR052558">
    <property type="entry name" value="Siderophore_Hydrolase_D"/>
</dbReference>
<dbReference type="InterPro" id="IPR029058">
    <property type="entry name" value="AB_hydrolase_fold"/>
</dbReference>
<comment type="caution">
    <text evidence="3">The sequence shown here is derived from an EMBL/GenBank/DDBJ whole genome shotgun (WGS) entry which is preliminary data.</text>
</comment>
<proteinExistence type="inferred from homology"/>
<sequence>MTLRAVASHARLPNTAEWIAKSARGDYLLQVAWPLSWKEDRVAPKNDVVNTLYLVDGNAYFYTAVDISRRLEYLYSTRTVIVGIGYPPSNYVYDFRRGPDLTPKAPEYDMPLDRHGKPRTDISFGEAEEFLAWIKSQVMPRVEGTVFPEANLATGRRALYGHSYGGIFTLNTMYSEPDLFDTYIAASPTVWWNKDFLIRQPEVAFRNRKSPLEHPVSLVLTWGECKGDLTRHHGEAEAVFRKRQDCAEEDQIQEYMDALVSRLETCPSLRNLQTRKFKNEDHGSAAVTGLQHGLTTFVLENL</sequence>
<protein>
    <recommendedName>
        <fullName evidence="5">Ferri-bacillibactin esterase BesA</fullName>
    </recommendedName>
</protein>
<evidence type="ECO:0000313" key="4">
    <source>
        <dbReference type="Proteomes" id="UP001175261"/>
    </source>
</evidence>
<dbReference type="AlphaFoldDB" id="A0AA39L4I3"/>
<dbReference type="Proteomes" id="UP001175261">
    <property type="component" value="Unassembled WGS sequence"/>
</dbReference>